<dbReference type="RefSeq" id="WP_187713059.1">
    <property type="nucleotide sequence ID" value="NZ_CP060820.1"/>
</dbReference>
<keyword evidence="2" id="KW-1185">Reference proteome</keyword>
<protein>
    <recommendedName>
        <fullName evidence="3">Restriction endonuclease type IV Mrr domain-containing protein</fullName>
    </recommendedName>
</protein>
<dbReference type="KEGG" id="lsx:H8B22_05295"/>
<evidence type="ECO:0000313" key="2">
    <source>
        <dbReference type="Proteomes" id="UP000516018"/>
    </source>
</evidence>
<accession>A0A7H0G007</accession>
<dbReference type="EMBL" id="CP060820">
    <property type="protein sequence ID" value="QNP41623.1"/>
    <property type="molecule type" value="Genomic_DNA"/>
</dbReference>
<sequence length="308" mass="34464">MEDWPKIAPKSVRYIKLGEGGAWEKECIEQGLLQFGTDSGNPETLQWAAEGRWSELAASWRAVKSQGTATRFTNETRSYFEAGPEDLWITFVGERFYWGFLEPGVPKPIQPDLSSVRKVRGGWRCVDRDGKPLLKSNLPGSITSLAAYRGTSCSVKAAAHVVRRINAELSEEVKRAEAVRSELIDSLVPLIRRLGPRDFEVLVELIFGASGWRRIDSTGGTRKLLDLDLELPSTGERAFVQVKSRTSQAEFEAYAQQRKDGVFNRMFYVYHTGTATTDDEAITVIEAAKLARMTLDAGLTDWVIRKAE</sequence>
<evidence type="ECO:0000313" key="1">
    <source>
        <dbReference type="EMBL" id="QNP41623.1"/>
    </source>
</evidence>
<proteinExistence type="predicted"/>
<evidence type="ECO:0008006" key="3">
    <source>
        <dbReference type="Google" id="ProtNLM"/>
    </source>
</evidence>
<name>A0A7H0G007_9GAMM</name>
<dbReference type="AlphaFoldDB" id="A0A7H0G007"/>
<gene>
    <name evidence="1" type="ORF">H8B22_05295</name>
</gene>
<dbReference type="Proteomes" id="UP000516018">
    <property type="component" value="Chromosome"/>
</dbReference>
<reference evidence="1 2" key="1">
    <citation type="submission" date="2020-08" db="EMBL/GenBank/DDBJ databases">
        <title>Lysobacter sp. II4 sp. nov., isolated from soil.</title>
        <authorList>
            <person name="Woo C.Y."/>
            <person name="Kim J."/>
        </authorList>
    </citation>
    <scope>NUCLEOTIDE SEQUENCE [LARGE SCALE GENOMIC DNA]</scope>
    <source>
        <strain evidence="1 2">II4</strain>
    </source>
</reference>
<organism evidence="1 2">
    <name type="scientific">Agrilutibacter terrestris</name>
    <dbReference type="NCBI Taxonomy" id="2865112"/>
    <lineage>
        <taxon>Bacteria</taxon>
        <taxon>Pseudomonadati</taxon>
        <taxon>Pseudomonadota</taxon>
        <taxon>Gammaproteobacteria</taxon>
        <taxon>Lysobacterales</taxon>
        <taxon>Lysobacteraceae</taxon>
        <taxon>Agrilutibacter</taxon>
    </lineage>
</organism>